<evidence type="ECO:0008006" key="12">
    <source>
        <dbReference type="Google" id="ProtNLM"/>
    </source>
</evidence>
<proteinExistence type="inferred from homology"/>
<feature type="transmembrane region" description="Helical" evidence="7">
    <location>
        <begin position="12"/>
        <end position="34"/>
    </location>
</feature>
<dbReference type="Proteomes" id="UP000245380">
    <property type="component" value="Unassembled WGS sequence"/>
</dbReference>
<keyword evidence="11" id="KW-1185">Reference proteome</keyword>
<comment type="subcellular location">
    <subcellularLocation>
        <location evidence="1">Cell membrane</location>
    </subcellularLocation>
</comment>
<reference evidence="10 11" key="1">
    <citation type="submission" date="2016-11" db="EMBL/GenBank/DDBJ databases">
        <title>Comparative genomics of Acidibacillus ferroxidans species.</title>
        <authorList>
            <person name="Oliveira G."/>
            <person name="Nunes G."/>
            <person name="Oliveira R."/>
            <person name="Araujo F."/>
            <person name="Salim A."/>
            <person name="Scholte L."/>
            <person name="Morais D."/>
            <person name="Nancucheo I."/>
            <person name="Johnson D.B."/>
            <person name="Grail B."/>
            <person name="Bittencourt J."/>
            <person name="Valadares R."/>
        </authorList>
    </citation>
    <scope>NUCLEOTIDE SEQUENCE [LARGE SCALE GENOMIC DNA]</scope>
    <source>
        <strain evidence="10 11">Y002</strain>
    </source>
</reference>
<evidence type="ECO:0000256" key="4">
    <source>
        <dbReference type="ARBA" id="ARBA00023224"/>
    </source>
</evidence>
<name>A0A2U3D6I1_SULT2</name>
<dbReference type="OrthoDB" id="9760371at2"/>
<gene>
    <name evidence="10" type="ORF">BM613_11225</name>
</gene>
<evidence type="ECO:0000256" key="6">
    <source>
        <dbReference type="PROSITE-ProRule" id="PRU00284"/>
    </source>
</evidence>
<protein>
    <recommendedName>
        <fullName evidence="12">Methyl-accepting transducer domain-containing protein</fullName>
    </recommendedName>
</protein>
<evidence type="ECO:0000256" key="2">
    <source>
        <dbReference type="ARBA" id="ARBA00022475"/>
    </source>
</evidence>
<dbReference type="GO" id="GO:0005886">
    <property type="term" value="C:plasma membrane"/>
    <property type="evidence" value="ECO:0007669"/>
    <property type="project" value="UniProtKB-SubCell"/>
</dbReference>
<dbReference type="PROSITE" id="PS50111">
    <property type="entry name" value="CHEMOTAXIS_TRANSDUC_2"/>
    <property type="match status" value="1"/>
</dbReference>
<dbReference type="SUPFAM" id="SSF58104">
    <property type="entry name" value="Methyl-accepting chemotaxis protein (MCP) signaling domain"/>
    <property type="match status" value="1"/>
</dbReference>
<evidence type="ECO:0000259" key="8">
    <source>
        <dbReference type="PROSITE" id="PS50111"/>
    </source>
</evidence>
<organism evidence="10 11">
    <name type="scientific">Sulfoacidibacillus thermotolerans</name>
    <name type="common">Acidibacillus sulfuroxidans</name>
    <dbReference type="NCBI Taxonomy" id="1765684"/>
    <lineage>
        <taxon>Bacteria</taxon>
        <taxon>Bacillati</taxon>
        <taxon>Bacillota</taxon>
        <taxon>Bacilli</taxon>
        <taxon>Bacillales</taxon>
        <taxon>Alicyclobacillaceae</taxon>
        <taxon>Sulfoacidibacillus</taxon>
    </lineage>
</organism>
<dbReference type="PANTHER" id="PTHR32089">
    <property type="entry name" value="METHYL-ACCEPTING CHEMOTAXIS PROTEIN MCPB"/>
    <property type="match status" value="1"/>
</dbReference>
<dbReference type="Pfam" id="PF00015">
    <property type="entry name" value="MCPsignal"/>
    <property type="match status" value="1"/>
</dbReference>
<evidence type="ECO:0000313" key="10">
    <source>
        <dbReference type="EMBL" id="PWI56887.1"/>
    </source>
</evidence>
<dbReference type="SMART" id="SM00283">
    <property type="entry name" value="MA"/>
    <property type="match status" value="1"/>
</dbReference>
<dbReference type="PANTHER" id="PTHR32089:SF112">
    <property type="entry name" value="LYSOZYME-LIKE PROTEIN-RELATED"/>
    <property type="match status" value="1"/>
</dbReference>
<dbReference type="Gene3D" id="1.10.287.950">
    <property type="entry name" value="Methyl-accepting chemotaxis protein"/>
    <property type="match status" value="1"/>
</dbReference>
<dbReference type="GO" id="GO:0007165">
    <property type="term" value="P:signal transduction"/>
    <property type="evidence" value="ECO:0007669"/>
    <property type="project" value="UniProtKB-KW"/>
</dbReference>
<dbReference type="InterPro" id="IPR004089">
    <property type="entry name" value="MCPsignal_dom"/>
</dbReference>
<feature type="domain" description="Methyl-accepting transducer" evidence="8">
    <location>
        <begin position="137"/>
        <end position="408"/>
    </location>
</feature>
<dbReference type="AlphaFoldDB" id="A0A2U3D6I1"/>
<feature type="transmembrane region" description="Helical" evidence="7">
    <location>
        <begin position="40"/>
        <end position="64"/>
    </location>
</feature>
<keyword evidence="3 7" id="KW-0472">Membrane</keyword>
<dbReference type="RefSeq" id="WP_109431299.1">
    <property type="nucleotide sequence ID" value="NZ_MPDK01000023.1"/>
</dbReference>
<evidence type="ECO:0000313" key="11">
    <source>
        <dbReference type="Proteomes" id="UP000245380"/>
    </source>
</evidence>
<dbReference type="PROSITE" id="PS50885">
    <property type="entry name" value="HAMP"/>
    <property type="match status" value="1"/>
</dbReference>
<evidence type="ECO:0000256" key="5">
    <source>
        <dbReference type="ARBA" id="ARBA00029447"/>
    </source>
</evidence>
<evidence type="ECO:0000256" key="7">
    <source>
        <dbReference type="SAM" id="Phobius"/>
    </source>
</evidence>
<keyword evidence="4 6" id="KW-0807">Transducer</keyword>
<comment type="caution">
    <text evidence="10">The sequence shown here is derived from an EMBL/GenBank/DDBJ whole genome shotgun (WGS) entry which is preliminary data.</text>
</comment>
<evidence type="ECO:0000256" key="3">
    <source>
        <dbReference type="ARBA" id="ARBA00023136"/>
    </source>
</evidence>
<evidence type="ECO:0000256" key="1">
    <source>
        <dbReference type="ARBA" id="ARBA00004236"/>
    </source>
</evidence>
<feature type="domain" description="HAMP" evidence="9">
    <location>
        <begin position="65"/>
        <end position="118"/>
    </location>
</feature>
<dbReference type="InterPro" id="IPR003660">
    <property type="entry name" value="HAMP_dom"/>
</dbReference>
<keyword evidence="7" id="KW-0812">Transmembrane</keyword>
<evidence type="ECO:0000259" key="9">
    <source>
        <dbReference type="PROSITE" id="PS50885"/>
    </source>
</evidence>
<sequence length="424" mass="45369">MNKFLSTVSGRILSITMGTATAVTLFSIIVGFLAHQAGNVTIQVLAFAVAFIIILGSIWIYWYLNYLCRPLTDLRTDILRLAKRDFSQSARKQSQHTDIAQLVTDLSNARGNVRDTLHSVHEVTGSLVEAAQALRAASVTTATAAENNSVSVSTMAETTLRQKEMAVQASENMQDVLRSVAQITAETEAMRELSTHMEQRARLGETRVQDALSHMTEIASVAEQTAVQVGTLVQSTESVARSLSLIEEIAGQTNLLALNAAIEAARAGEQGRGFAVVASEVRKLAEASRAAATEIRDVLHTILTEAGQTEAQTKTMNATVNAGVQAVEETGHVFLALTQDLHERDQREAQIVDEVKQIGGKAALTDEQVRAVVEASAKQTVAAEAVAAASEEQLASLQEVSASVESLTSVAEQLSAKIASFTLE</sequence>
<dbReference type="Gene3D" id="6.10.340.10">
    <property type="match status" value="1"/>
</dbReference>
<keyword evidence="2" id="KW-1003">Cell membrane</keyword>
<dbReference type="EMBL" id="MPDK01000023">
    <property type="protein sequence ID" value="PWI56887.1"/>
    <property type="molecule type" value="Genomic_DNA"/>
</dbReference>
<keyword evidence="7" id="KW-1133">Transmembrane helix</keyword>
<comment type="similarity">
    <text evidence="5">Belongs to the methyl-accepting chemotaxis (MCP) protein family.</text>
</comment>
<accession>A0A2U3D6I1</accession>